<dbReference type="Pfam" id="PF10138">
    <property type="entry name" value="vWA-TerF-like"/>
    <property type="match status" value="1"/>
</dbReference>
<dbReference type="SUPFAM" id="SSF53300">
    <property type="entry name" value="vWA-like"/>
    <property type="match status" value="1"/>
</dbReference>
<dbReference type="Gene3D" id="3.40.50.410">
    <property type="entry name" value="von Willebrand factor, type A domain"/>
    <property type="match status" value="1"/>
</dbReference>
<dbReference type="InterPro" id="IPR036465">
    <property type="entry name" value="vWFA_dom_sf"/>
</dbReference>
<dbReference type="EMBL" id="BAQD01000004">
    <property type="protein sequence ID" value="GBQ05323.1"/>
    <property type="molecule type" value="Genomic_DNA"/>
</dbReference>
<reference evidence="2" key="1">
    <citation type="submission" date="2013-04" db="EMBL/GenBank/DDBJ databases">
        <title>The genome sequencing project of 58 acetic acid bacteria.</title>
        <authorList>
            <person name="Okamoto-Kainuma A."/>
            <person name="Ishikawa M."/>
            <person name="Umino S."/>
            <person name="Koizumi Y."/>
            <person name="Shiwa Y."/>
            <person name="Yoshikawa H."/>
            <person name="Matsutani M."/>
            <person name="Matsushita K."/>
        </authorList>
    </citation>
    <scope>NUCLEOTIDE SEQUENCE</scope>
    <source>
        <strain evidence="2">DSM 15669</strain>
    </source>
</reference>
<dbReference type="SMART" id="SM00327">
    <property type="entry name" value="VWA"/>
    <property type="match status" value="1"/>
</dbReference>
<gene>
    <name evidence="2" type="ORF">AA15669_0409</name>
</gene>
<dbReference type="RefSeq" id="WP_018980897.1">
    <property type="nucleotide sequence ID" value="NZ_BAQD01000004.1"/>
</dbReference>
<feature type="domain" description="VWFA" evidence="1">
    <location>
        <begin position="28"/>
        <end position="221"/>
    </location>
</feature>
<evidence type="ECO:0000313" key="2">
    <source>
        <dbReference type="EMBL" id="GBQ05323.1"/>
    </source>
</evidence>
<evidence type="ECO:0000313" key="3">
    <source>
        <dbReference type="Proteomes" id="UP001062901"/>
    </source>
</evidence>
<dbReference type="Proteomes" id="UP001062901">
    <property type="component" value="Unassembled WGS sequence"/>
</dbReference>
<proteinExistence type="predicted"/>
<name>A0ABQ0NXP6_9PROT</name>
<comment type="caution">
    <text evidence="2">The sequence shown here is derived from an EMBL/GenBank/DDBJ whole genome shotgun (WGS) entry which is preliminary data.</text>
</comment>
<dbReference type="PROSITE" id="PS50234">
    <property type="entry name" value="VWFA"/>
    <property type="match status" value="1"/>
</dbReference>
<evidence type="ECO:0000259" key="1">
    <source>
        <dbReference type="PROSITE" id="PS50234"/>
    </source>
</evidence>
<dbReference type="InterPro" id="IPR002035">
    <property type="entry name" value="VWF_A"/>
</dbReference>
<sequence length="233" mass="26497">MSDLVFDLSKKLEFQLEKNDVSRNISLRVGFALDASSSMEQDYASGRMTRLNERILPVALRFDDNRSLEVCAFSKVAYALPDMTAENYQTYIADHIMRDFYRLSGATYFAPALAYFIHEWGKKTSIMSAVRRFFTPLARTEPSEDPGYIILQTDGCNFDNDETIALIQSLKENNIFVTFITTGPEANRQRTEYYAQCSTNVATLHIEELSSVSDDCLYASLVSPKLVTWLHSL</sequence>
<keyword evidence="3" id="KW-1185">Reference proteome</keyword>
<protein>
    <recommendedName>
        <fullName evidence="1">VWFA domain-containing protein</fullName>
    </recommendedName>
</protein>
<accession>A0ABQ0NXP6</accession>
<dbReference type="InterPro" id="IPR019303">
    <property type="entry name" value="vWA_TerF_C"/>
</dbReference>
<dbReference type="CDD" id="cd00198">
    <property type="entry name" value="vWFA"/>
    <property type="match status" value="1"/>
</dbReference>
<organism evidence="2 3">
    <name type="scientific">Saccharibacter floricola DSM 15669</name>
    <dbReference type="NCBI Taxonomy" id="1123227"/>
    <lineage>
        <taxon>Bacteria</taxon>
        <taxon>Pseudomonadati</taxon>
        <taxon>Pseudomonadota</taxon>
        <taxon>Alphaproteobacteria</taxon>
        <taxon>Acetobacterales</taxon>
        <taxon>Acetobacteraceae</taxon>
        <taxon>Saccharibacter</taxon>
    </lineage>
</organism>